<gene>
    <name evidence="1" type="ORF">Aco03nite_050530</name>
</gene>
<evidence type="ECO:0000313" key="2">
    <source>
        <dbReference type="Proteomes" id="UP000612282"/>
    </source>
</evidence>
<accession>A0ABQ3XDR2</accession>
<reference evidence="1 2" key="1">
    <citation type="submission" date="2021-01" db="EMBL/GenBank/DDBJ databases">
        <title>Whole genome shotgun sequence of Actinoplanes couchii NBRC 106145.</title>
        <authorList>
            <person name="Komaki H."/>
            <person name="Tamura T."/>
        </authorList>
    </citation>
    <scope>NUCLEOTIDE SEQUENCE [LARGE SCALE GENOMIC DNA]</scope>
    <source>
        <strain evidence="1 2">NBRC 106145</strain>
    </source>
</reference>
<keyword evidence="2" id="KW-1185">Reference proteome</keyword>
<dbReference type="Pfam" id="PF05834">
    <property type="entry name" value="Lycopene_cycl"/>
    <property type="match status" value="1"/>
</dbReference>
<comment type="caution">
    <text evidence="1">The sequence shown here is derived from an EMBL/GenBank/DDBJ whole genome shotgun (WGS) entry which is preliminary data.</text>
</comment>
<dbReference type="InterPro" id="IPR036188">
    <property type="entry name" value="FAD/NAD-bd_sf"/>
</dbReference>
<sequence>MTDPAEVDIALVGGGGAASLVLAALGPGPRVAVVDPVHKRGQDRTWAFWGSPGTFLDPLLSASWDAVDVVTASSRRTLDLQPLRYAMLRSAPLYELANKNTAAVRVTAPAHTLRDDGDHVLVGAPDGTPLVRASWVLDSRPRPPARPGRTNWLQHFRGWWLESDKPVFEPGRAVLMDFRTPQPARGVSFGYVLPVSDRFALVEYTEFSPAVLTGDEYDTALRGYAAILGLDLTSLRVREVEDGVIPMTDGVFEARPSPRVVRIGTAGGATRPSTGFTFTAMARQAAQIAREVAAGRPPVPDAPYPPRHRWMDAVQLRALDRGLVDGVGFFERLFDRNPATRVLRFLDGTTSWAEDLALMSSSPLLPMTRAAAGDAWARIH</sequence>
<proteinExistence type="predicted"/>
<dbReference type="Proteomes" id="UP000612282">
    <property type="component" value="Unassembled WGS sequence"/>
</dbReference>
<evidence type="ECO:0000313" key="1">
    <source>
        <dbReference type="EMBL" id="GID56649.1"/>
    </source>
</evidence>
<name>A0ABQ3XDR2_9ACTN</name>
<dbReference type="EMBL" id="BOMG01000061">
    <property type="protein sequence ID" value="GID56649.1"/>
    <property type="molecule type" value="Genomic_DNA"/>
</dbReference>
<dbReference type="SUPFAM" id="SSF51905">
    <property type="entry name" value="FAD/NAD(P)-binding domain"/>
    <property type="match status" value="1"/>
</dbReference>
<organism evidence="1 2">
    <name type="scientific">Actinoplanes couchii</name>
    <dbReference type="NCBI Taxonomy" id="403638"/>
    <lineage>
        <taxon>Bacteria</taxon>
        <taxon>Bacillati</taxon>
        <taxon>Actinomycetota</taxon>
        <taxon>Actinomycetes</taxon>
        <taxon>Micromonosporales</taxon>
        <taxon>Micromonosporaceae</taxon>
        <taxon>Actinoplanes</taxon>
    </lineage>
</organism>
<protein>
    <submittedName>
        <fullName evidence="1">Lycopene cyclase</fullName>
    </submittedName>
</protein>
<dbReference type="RefSeq" id="WP_203798514.1">
    <property type="nucleotide sequence ID" value="NZ_BAAAQE010000018.1"/>
</dbReference>